<organism evidence="1 2">
    <name type="scientific">Rhizophagus irregularis</name>
    <dbReference type="NCBI Taxonomy" id="588596"/>
    <lineage>
        <taxon>Eukaryota</taxon>
        <taxon>Fungi</taxon>
        <taxon>Fungi incertae sedis</taxon>
        <taxon>Mucoromycota</taxon>
        <taxon>Glomeromycotina</taxon>
        <taxon>Glomeromycetes</taxon>
        <taxon>Glomerales</taxon>
        <taxon>Glomeraceae</taxon>
        <taxon>Rhizophagus</taxon>
    </lineage>
</organism>
<keyword evidence="2" id="KW-1185">Reference proteome</keyword>
<dbReference type="AlphaFoldDB" id="A0A2I1GJQ8"/>
<protein>
    <submittedName>
        <fullName evidence="1">Uncharacterized protein</fullName>
    </submittedName>
</protein>
<comment type="caution">
    <text evidence="1">The sequence shown here is derived from an EMBL/GenBank/DDBJ whole genome shotgun (WGS) entry which is preliminary data.</text>
</comment>
<evidence type="ECO:0000313" key="2">
    <source>
        <dbReference type="Proteomes" id="UP000234323"/>
    </source>
</evidence>
<sequence length="68" mass="8040">MTLLQFSWLRYDPKEKPLANEGITIPFGFYWNELSALNFENRNGSKLQLWTSEGDISGSRLRLWTSEW</sequence>
<evidence type="ECO:0000313" key="1">
    <source>
        <dbReference type="EMBL" id="PKY46859.1"/>
    </source>
</evidence>
<proteinExistence type="predicted"/>
<reference evidence="1 2" key="1">
    <citation type="submission" date="2015-10" db="EMBL/GenBank/DDBJ databases">
        <title>Genome analyses suggest a sexual origin of heterokaryosis in a supposedly ancient asexual fungus.</title>
        <authorList>
            <person name="Ropars J."/>
            <person name="Sedzielewska K."/>
            <person name="Noel J."/>
            <person name="Charron P."/>
            <person name="Farinelli L."/>
            <person name="Marton T."/>
            <person name="Kruger M."/>
            <person name="Pelin A."/>
            <person name="Brachmann A."/>
            <person name="Corradi N."/>
        </authorList>
    </citation>
    <scope>NUCLEOTIDE SEQUENCE [LARGE SCALE GENOMIC DNA]</scope>
    <source>
        <strain evidence="1 2">A4</strain>
    </source>
</reference>
<dbReference type="Proteomes" id="UP000234323">
    <property type="component" value="Unassembled WGS sequence"/>
</dbReference>
<accession>A0A2I1GJQ8</accession>
<dbReference type="EMBL" id="LLXI01000492">
    <property type="protein sequence ID" value="PKY46859.1"/>
    <property type="molecule type" value="Genomic_DNA"/>
</dbReference>
<name>A0A2I1GJQ8_9GLOM</name>
<gene>
    <name evidence="1" type="ORF">RhiirA4_461850</name>
</gene>